<keyword evidence="1 4" id="KW-0328">Glycosyltransferase</keyword>
<dbReference type="Proteomes" id="UP001595681">
    <property type="component" value="Unassembled WGS sequence"/>
</dbReference>
<name>A0ABV7ND04_9SPHN</name>
<keyword evidence="2 4" id="KW-0808">Transferase</keyword>
<dbReference type="Pfam" id="PF13692">
    <property type="entry name" value="Glyco_trans_1_4"/>
    <property type="match status" value="1"/>
</dbReference>
<proteinExistence type="predicted"/>
<dbReference type="Pfam" id="PF13439">
    <property type="entry name" value="Glyco_transf_4"/>
    <property type="match status" value="1"/>
</dbReference>
<gene>
    <name evidence="4" type="ORF">ACFOKF_04145</name>
</gene>
<reference evidence="5" key="1">
    <citation type="journal article" date="2019" name="Int. J. Syst. Evol. Microbiol.">
        <title>The Global Catalogue of Microorganisms (GCM) 10K type strain sequencing project: providing services to taxonomists for standard genome sequencing and annotation.</title>
        <authorList>
            <consortium name="The Broad Institute Genomics Platform"/>
            <consortium name="The Broad Institute Genome Sequencing Center for Infectious Disease"/>
            <person name="Wu L."/>
            <person name="Ma J."/>
        </authorList>
    </citation>
    <scope>NUCLEOTIDE SEQUENCE [LARGE SCALE GENOMIC DNA]</scope>
    <source>
        <strain evidence="5">CCM 7491</strain>
    </source>
</reference>
<dbReference type="RefSeq" id="WP_380793387.1">
    <property type="nucleotide sequence ID" value="NZ_JBHRVU010000004.1"/>
</dbReference>
<dbReference type="CDD" id="cd03811">
    <property type="entry name" value="GT4_GT28_WabH-like"/>
    <property type="match status" value="1"/>
</dbReference>
<dbReference type="PANTHER" id="PTHR12526">
    <property type="entry name" value="GLYCOSYLTRANSFERASE"/>
    <property type="match status" value="1"/>
</dbReference>
<dbReference type="GO" id="GO:0016757">
    <property type="term" value="F:glycosyltransferase activity"/>
    <property type="evidence" value="ECO:0007669"/>
    <property type="project" value="UniProtKB-KW"/>
</dbReference>
<dbReference type="Gene3D" id="3.40.50.2000">
    <property type="entry name" value="Glycogen Phosphorylase B"/>
    <property type="match status" value="2"/>
</dbReference>
<dbReference type="InterPro" id="IPR028098">
    <property type="entry name" value="Glyco_trans_4-like_N"/>
</dbReference>
<dbReference type="EC" id="2.4.-.-" evidence="4"/>
<evidence type="ECO:0000256" key="2">
    <source>
        <dbReference type="ARBA" id="ARBA00022679"/>
    </source>
</evidence>
<dbReference type="EMBL" id="JBHRVU010000004">
    <property type="protein sequence ID" value="MFC3440397.1"/>
    <property type="molecule type" value="Genomic_DNA"/>
</dbReference>
<evidence type="ECO:0000259" key="3">
    <source>
        <dbReference type="Pfam" id="PF13439"/>
    </source>
</evidence>
<evidence type="ECO:0000256" key="1">
    <source>
        <dbReference type="ARBA" id="ARBA00022676"/>
    </source>
</evidence>
<feature type="domain" description="Glycosyltransferase subfamily 4-like N-terminal" evidence="3">
    <location>
        <begin position="14"/>
        <end position="177"/>
    </location>
</feature>
<comment type="caution">
    <text evidence="4">The sequence shown here is derived from an EMBL/GenBank/DDBJ whole genome shotgun (WGS) entry which is preliminary data.</text>
</comment>
<keyword evidence="5" id="KW-1185">Reference proteome</keyword>
<evidence type="ECO:0000313" key="5">
    <source>
        <dbReference type="Proteomes" id="UP001595681"/>
    </source>
</evidence>
<dbReference type="SUPFAM" id="SSF53756">
    <property type="entry name" value="UDP-Glycosyltransferase/glycogen phosphorylase"/>
    <property type="match status" value="1"/>
</dbReference>
<dbReference type="PANTHER" id="PTHR12526:SF510">
    <property type="entry name" value="D-INOSITOL 3-PHOSPHATE GLYCOSYLTRANSFERASE"/>
    <property type="match status" value="1"/>
</dbReference>
<sequence>MKIALYVHALAATGVVRNVRLLAADLTARGHDVELVTALPGGAGVGGVPHHALLSDADGSRRLQKWRAMPRLHAHLRASRPDLLISAGNHGHLTVLLGSRLRPGLRRVYRISNDLRRAAPGAPKGVFASIGRALMTRLLAADADHLVLVSPTLVDGVPAFARSVASGRASVIENAIDAGTARRQAMFPAPHPWLDGPAPVILAIGRLAPQKNFPTLIDAFARLRQDRPARLILLGESRDDARQSLYRQAAALGVETDLLLPGAVDNVFPWIAGAAAFVLPSWWEGSANVLLEAMALARPIVASRSAGNATALLDHGRFGLLIDPADPAAMAQAIAQQIDPARHILPGDRIDAYSLDRWSDAWRTIVTQIAPAPERRPAFT</sequence>
<protein>
    <submittedName>
        <fullName evidence="4">Glycosyltransferase</fullName>
        <ecNumber evidence="4">2.4.-.-</ecNumber>
    </submittedName>
</protein>
<accession>A0ABV7ND04</accession>
<evidence type="ECO:0000313" key="4">
    <source>
        <dbReference type="EMBL" id="MFC3440397.1"/>
    </source>
</evidence>
<organism evidence="4 5">
    <name type="scientific">Sphingobium rhizovicinum</name>
    <dbReference type="NCBI Taxonomy" id="432308"/>
    <lineage>
        <taxon>Bacteria</taxon>
        <taxon>Pseudomonadati</taxon>
        <taxon>Pseudomonadota</taxon>
        <taxon>Alphaproteobacteria</taxon>
        <taxon>Sphingomonadales</taxon>
        <taxon>Sphingomonadaceae</taxon>
        <taxon>Sphingobium</taxon>
    </lineage>
</organism>